<dbReference type="Proteomes" id="UP000034069">
    <property type="component" value="Unassembled WGS sequence"/>
</dbReference>
<comment type="caution">
    <text evidence="4">The sequence shown here is derived from an EMBL/GenBank/DDBJ whole genome shotgun (WGS) entry which is preliminary data.</text>
</comment>
<sequence length="478" mass="53471">MSRLSFGLDFGTTNSSLSLLRDGQPILLPIDESAPKKEVVRSALYFFPKEFTLSNKVTPDQLESQTFNAWQVSYEGVVKNLIGERAVNAYLNDNKTRKRGVKRKIFTGEIIKDVILYVTPSGRQVLGDIPDYYEEYDFGTGRLFHALKTALKSPYYKGSRVFGDYYSLEQLIALFVKEIRSKAQVLTGEEITSITCGRPVFFSPVPEKDKAAQDRLEVALKEAGFVDVKFELEPVAAAKYYLSRFPQKGQKILVFDFGGGTFDTTVMDNHQGFNVLATDGVYIGGDLLNSDIFYKKLGPLFGTQNTWGEKSLNMPYNIITALQSWYGIPNLNTPETIGFLEGNAQHNSSDPKAIDRLLHLIHKNLGFEIYEAIESAKKELTTKDDSTITFSDGPININEKITRSEFEEIISPRVESVKNCVIRTLKKAGVEPNEISVVVRTGGSSLIPIYEKMLNDLFGKERVTEFDPFTSIAAGLSL</sequence>
<dbReference type="InterPro" id="IPR043129">
    <property type="entry name" value="ATPase_NBD"/>
</dbReference>
<dbReference type="EMBL" id="LCHN01000002">
    <property type="protein sequence ID" value="KKT36364.1"/>
    <property type="molecule type" value="Genomic_DNA"/>
</dbReference>
<dbReference type="Gene3D" id="3.90.640.10">
    <property type="entry name" value="Actin, Chain A, domain 4"/>
    <property type="match status" value="1"/>
</dbReference>
<comment type="similarity">
    <text evidence="1">Belongs to the heat shock protein 70 family.</text>
</comment>
<dbReference type="Pfam" id="PF00012">
    <property type="entry name" value="HSP70"/>
    <property type="match status" value="2"/>
</dbReference>
<evidence type="ECO:0000256" key="3">
    <source>
        <dbReference type="ARBA" id="ARBA00022840"/>
    </source>
</evidence>
<protein>
    <submittedName>
        <fullName evidence="4">Molecular chaperone-like protein</fullName>
    </submittedName>
</protein>
<dbReference type="PATRIC" id="fig|1618376.3.peg.91"/>
<dbReference type="GO" id="GO:0140662">
    <property type="term" value="F:ATP-dependent protein folding chaperone"/>
    <property type="evidence" value="ECO:0007669"/>
    <property type="project" value="InterPro"/>
</dbReference>
<gene>
    <name evidence="4" type="ORF">UW23_C0002G0031</name>
</gene>
<evidence type="ECO:0000256" key="1">
    <source>
        <dbReference type="ARBA" id="ARBA00007381"/>
    </source>
</evidence>
<dbReference type="AlphaFoldDB" id="A0A0G1JLN6"/>
<dbReference type="SUPFAM" id="SSF53067">
    <property type="entry name" value="Actin-like ATPase domain"/>
    <property type="match status" value="2"/>
</dbReference>
<evidence type="ECO:0000256" key="2">
    <source>
        <dbReference type="ARBA" id="ARBA00022741"/>
    </source>
</evidence>
<proteinExistence type="inferred from homology"/>
<evidence type="ECO:0000313" key="5">
    <source>
        <dbReference type="Proteomes" id="UP000034069"/>
    </source>
</evidence>
<dbReference type="Gene3D" id="3.30.420.40">
    <property type="match status" value="2"/>
</dbReference>
<dbReference type="GO" id="GO:0005524">
    <property type="term" value="F:ATP binding"/>
    <property type="evidence" value="ECO:0007669"/>
    <property type="project" value="UniProtKB-KW"/>
</dbReference>
<organism evidence="4 5">
    <name type="scientific">Candidatus Collierbacteria bacterium GW2011_GWA1_44_12</name>
    <dbReference type="NCBI Taxonomy" id="1618376"/>
    <lineage>
        <taxon>Bacteria</taxon>
        <taxon>Candidatus Collieribacteriota</taxon>
    </lineage>
</organism>
<dbReference type="PANTHER" id="PTHR19375">
    <property type="entry name" value="HEAT SHOCK PROTEIN 70KDA"/>
    <property type="match status" value="1"/>
</dbReference>
<name>A0A0G1JLN6_9BACT</name>
<evidence type="ECO:0000313" key="4">
    <source>
        <dbReference type="EMBL" id="KKT36364.1"/>
    </source>
</evidence>
<keyword evidence="3" id="KW-0067">ATP-binding</keyword>
<keyword evidence="2" id="KW-0547">Nucleotide-binding</keyword>
<reference evidence="4 5" key="1">
    <citation type="journal article" date="2015" name="Nature">
        <title>rRNA introns, odd ribosomes, and small enigmatic genomes across a large radiation of phyla.</title>
        <authorList>
            <person name="Brown C.T."/>
            <person name="Hug L.A."/>
            <person name="Thomas B.C."/>
            <person name="Sharon I."/>
            <person name="Castelle C.J."/>
            <person name="Singh A."/>
            <person name="Wilkins M.J."/>
            <person name="Williams K.H."/>
            <person name="Banfield J.F."/>
        </authorList>
    </citation>
    <scope>NUCLEOTIDE SEQUENCE [LARGE SCALE GENOMIC DNA]</scope>
</reference>
<accession>A0A0G1JLN6</accession>
<dbReference type="InterPro" id="IPR018181">
    <property type="entry name" value="Heat_shock_70_CS"/>
</dbReference>
<dbReference type="InterPro" id="IPR013126">
    <property type="entry name" value="Hsp_70_fam"/>
</dbReference>
<dbReference type="PROSITE" id="PS00329">
    <property type="entry name" value="HSP70_2"/>
    <property type="match status" value="1"/>
</dbReference>